<proteinExistence type="inferred from homology"/>
<evidence type="ECO:0000259" key="3">
    <source>
        <dbReference type="Pfam" id="PF13629"/>
    </source>
</evidence>
<feature type="domain" description="Pilus formation protein N-terminal" evidence="3">
    <location>
        <begin position="55"/>
        <end position="123"/>
    </location>
</feature>
<evidence type="ECO:0000256" key="1">
    <source>
        <dbReference type="RuleBase" id="RU004003"/>
    </source>
</evidence>
<keyword evidence="5" id="KW-1185">Reference proteome</keyword>
<evidence type="ECO:0000313" key="4">
    <source>
        <dbReference type="EMBL" id="RMM41922.1"/>
    </source>
</evidence>
<evidence type="ECO:0000313" key="5">
    <source>
        <dbReference type="Proteomes" id="UP000270661"/>
    </source>
</evidence>
<dbReference type="InterPro" id="IPR050810">
    <property type="entry name" value="Bact_Secretion_Sys_Channel"/>
</dbReference>
<feature type="domain" description="Type II/III secretion system secretin-like" evidence="2">
    <location>
        <begin position="217"/>
        <end position="378"/>
    </location>
</feature>
<organism evidence="4 5">
    <name type="scientific">Pseudomonas corrugata</name>
    <dbReference type="NCBI Taxonomy" id="47879"/>
    <lineage>
        <taxon>Bacteria</taxon>
        <taxon>Pseudomonadati</taxon>
        <taxon>Pseudomonadota</taxon>
        <taxon>Gammaproteobacteria</taxon>
        <taxon>Pseudomonadales</taxon>
        <taxon>Pseudomonadaceae</taxon>
        <taxon>Pseudomonas</taxon>
    </lineage>
</organism>
<dbReference type="AlphaFoldDB" id="A0A3M3DX61"/>
<dbReference type="Pfam" id="PF13629">
    <property type="entry name" value="T2SS-T3SS_pil_N"/>
    <property type="match status" value="1"/>
</dbReference>
<gene>
    <name evidence="4" type="ORF">ALQ77_05096</name>
</gene>
<dbReference type="PANTHER" id="PTHR30332:SF17">
    <property type="entry name" value="TYPE IV PILIATION SYSTEM PROTEIN DR_0774-RELATED"/>
    <property type="match status" value="1"/>
</dbReference>
<dbReference type="EMBL" id="RBOJ01000108">
    <property type="protein sequence ID" value="RMM41922.1"/>
    <property type="molecule type" value="Genomic_DNA"/>
</dbReference>
<dbReference type="STRING" id="47879.AXG94_07275"/>
<dbReference type="Pfam" id="PF00263">
    <property type="entry name" value="Secretin"/>
    <property type="match status" value="1"/>
</dbReference>
<sequence>MVKSRDGLSVEEHSMSYRTAPALKHFIHGLFLMGLGLDAAQAAASNCSQLDNLPATFEVGQGLQSELRILAPVTKLAVGDPKIADVQPSGSDAFILTGVAPGATSLMVWTACSKMPRQSMIFVKGRATEALTTAASVPSEDPMLLAQVQTDIRFVEVSRTKLKEASTSIFGSRGNFQFGAPRTLPTIGGVVRPSLPVNNDMFNLSFATGQTLLMINALEGSGFAYTLARPSLVALSGQSASFLAGGEVPIPVPSAGSDNVSIEYKEFGIRLTLTPTVIGKSRIALKVAPEVSELDFTNAVNIAGTLVPALTVRRTDTSIALADGESFVISGLISTRNASQVNKFPGLGDIPILGAFFRNHSIDREERELLMIVTPHLVQPLAADAQLPTLPGEQLRNYDPNFYRMYFLEHGEFDNRSGLSQ</sequence>
<name>A0A3M3DX61_9PSED</name>
<dbReference type="PRINTS" id="PR00811">
    <property type="entry name" value="BCTERIALGSPD"/>
</dbReference>
<dbReference type="InterPro" id="IPR004846">
    <property type="entry name" value="T2SS/T3SS_dom"/>
</dbReference>
<dbReference type="InterPro" id="IPR032789">
    <property type="entry name" value="T2SS-T3SS_pil_N"/>
</dbReference>
<reference evidence="4 5" key="1">
    <citation type="submission" date="2018-08" db="EMBL/GenBank/DDBJ databases">
        <title>Recombination of ecologically and evolutionarily significant loci maintains genetic cohesion in the Pseudomonas syringae species complex.</title>
        <authorList>
            <person name="Dillon M."/>
            <person name="Thakur S."/>
            <person name="Almeida R.N.D."/>
            <person name="Weir B.S."/>
            <person name="Guttman D.S."/>
        </authorList>
    </citation>
    <scope>NUCLEOTIDE SEQUENCE [LARGE SCALE GENOMIC DNA]</scope>
    <source>
        <strain evidence="4 5">NCPPB2445</strain>
    </source>
</reference>
<dbReference type="GO" id="GO:0009306">
    <property type="term" value="P:protein secretion"/>
    <property type="evidence" value="ECO:0007669"/>
    <property type="project" value="InterPro"/>
</dbReference>
<protein>
    <submittedName>
        <fullName evidence="4">Uncharacterized protein</fullName>
    </submittedName>
</protein>
<evidence type="ECO:0000259" key="2">
    <source>
        <dbReference type="Pfam" id="PF00263"/>
    </source>
</evidence>
<dbReference type="PANTHER" id="PTHR30332">
    <property type="entry name" value="PROBABLE GENERAL SECRETION PATHWAY PROTEIN D"/>
    <property type="match status" value="1"/>
</dbReference>
<dbReference type="GO" id="GO:0015627">
    <property type="term" value="C:type II protein secretion system complex"/>
    <property type="evidence" value="ECO:0007669"/>
    <property type="project" value="TreeGrafter"/>
</dbReference>
<dbReference type="Proteomes" id="UP000270661">
    <property type="component" value="Unassembled WGS sequence"/>
</dbReference>
<dbReference type="InterPro" id="IPR001775">
    <property type="entry name" value="GspD/PilQ"/>
</dbReference>
<comment type="similarity">
    <text evidence="1">Belongs to the bacterial secretin family.</text>
</comment>
<accession>A0A3M3DX61</accession>
<comment type="caution">
    <text evidence="4">The sequence shown here is derived from an EMBL/GenBank/DDBJ whole genome shotgun (WGS) entry which is preliminary data.</text>
</comment>